<keyword evidence="2" id="KW-1133">Transmembrane helix</keyword>
<evidence type="ECO:0000313" key="3">
    <source>
        <dbReference type="EMBL" id="GMH92667.1"/>
    </source>
</evidence>
<feature type="transmembrane region" description="Helical" evidence="2">
    <location>
        <begin position="1065"/>
        <end position="1092"/>
    </location>
</feature>
<dbReference type="GO" id="GO:0008289">
    <property type="term" value="F:lipid binding"/>
    <property type="evidence" value="ECO:0007669"/>
    <property type="project" value="InterPro"/>
</dbReference>
<protein>
    <recommendedName>
        <fullName evidence="5">SAM domain-containing protein</fullName>
    </recommendedName>
</protein>
<dbReference type="Gene3D" id="3.15.10.10">
    <property type="entry name" value="Bactericidal permeability-increasing protein, domain 1"/>
    <property type="match status" value="1"/>
</dbReference>
<name>A0A9W7BLL9_9STRA</name>
<evidence type="ECO:0000256" key="1">
    <source>
        <dbReference type="SAM" id="MobiDB-lite"/>
    </source>
</evidence>
<evidence type="ECO:0008006" key="5">
    <source>
        <dbReference type="Google" id="ProtNLM"/>
    </source>
</evidence>
<feature type="region of interest" description="Disordered" evidence="1">
    <location>
        <begin position="1528"/>
        <end position="1548"/>
    </location>
</feature>
<gene>
    <name evidence="3" type="ORF">TrVE_jg10878</name>
</gene>
<reference evidence="4" key="1">
    <citation type="journal article" date="2023" name="Commun. Biol.">
        <title>Genome analysis of Parmales, the sister group of diatoms, reveals the evolutionary specialization of diatoms from phago-mixotrophs to photoautotrophs.</title>
        <authorList>
            <person name="Ban H."/>
            <person name="Sato S."/>
            <person name="Yoshikawa S."/>
            <person name="Yamada K."/>
            <person name="Nakamura Y."/>
            <person name="Ichinomiya M."/>
            <person name="Sato N."/>
            <person name="Blanc-Mathieu R."/>
            <person name="Endo H."/>
            <person name="Kuwata A."/>
            <person name="Ogata H."/>
        </authorList>
    </citation>
    <scope>NUCLEOTIDE SEQUENCE [LARGE SCALE GENOMIC DNA]</scope>
    <source>
        <strain evidence="4">NIES 3699</strain>
    </source>
</reference>
<feature type="transmembrane region" description="Helical" evidence="2">
    <location>
        <begin position="12"/>
        <end position="35"/>
    </location>
</feature>
<feature type="transmembrane region" description="Helical" evidence="2">
    <location>
        <begin position="1302"/>
        <end position="1323"/>
    </location>
</feature>
<accession>A0A9W7BLL9</accession>
<feature type="region of interest" description="Disordered" evidence="1">
    <location>
        <begin position="162"/>
        <end position="184"/>
    </location>
</feature>
<evidence type="ECO:0000313" key="4">
    <source>
        <dbReference type="Proteomes" id="UP001165160"/>
    </source>
</evidence>
<dbReference type="PANTHER" id="PTHR34730">
    <property type="entry name" value="UNNAMED PRODUCT"/>
    <property type="match status" value="1"/>
</dbReference>
<dbReference type="InterPro" id="IPR017943">
    <property type="entry name" value="Bactericidal_perm-incr_a/b_dom"/>
</dbReference>
<feature type="transmembrane region" description="Helical" evidence="2">
    <location>
        <begin position="1025"/>
        <end position="1045"/>
    </location>
</feature>
<dbReference type="InterPro" id="IPR013761">
    <property type="entry name" value="SAM/pointed_sf"/>
</dbReference>
<dbReference type="SUPFAM" id="SSF55394">
    <property type="entry name" value="Bactericidal permeability-increasing protein, BPI"/>
    <property type="match status" value="1"/>
</dbReference>
<organism evidence="3 4">
    <name type="scientific">Triparma verrucosa</name>
    <dbReference type="NCBI Taxonomy" id="1606542"/>
    <lineage>
        <taxon>Eukaryota</taxon>
        <taxon>Sar</taxon>
        <taxon>Stramenopiles</taxon>
        <taxon>Ochrophyta</taxon>
        <taxon>Bolidophyceae</taxon>
        <taxon>Parmales</taxon>
        <taxon>Triparmaceae</taxon>
        <taxon>Triparma</taxon>
    </lineage>
</organism>
<feature type="transmembrane region" description="Helical" evidence="2">
    <location>
        <begin position="1230"/>
        <end position="1254"/>
    </location>
</feature>
<dbReference type="Proteomes" id="UP001165160">
    <property type="component" value="Unassembled WGS sequence"/>
</dbReference>
<proteinExistence type="predicted"/>
<feature type="transmembrane region" description="Helical" evidence="2">
    <location>
        <begin position="1123"/>
        <end position="1149"/>
    </location>
</feature>
<dbReference type="Pfam" id="PF04403">
    <property type="entry name" value="PqiA"/>
    <property type="match status" value="2"/>
</dbReference>
<dbReference type="PANTHER" id="PTHR34730:SF1">
    <property type="entry name" value="PARAQUAT-INDUCIBLE PROTEIN A"/>
    <property type="match status" value="1"/>
</dbReference>
<dbReference type="EMBL" id="BRXX01000131">
    <property type="protein sequence ID" value="GMH92667.1"/>
    <property type="molecule type" value="Genomic_DNA"/>
</dbReference>
<keyword evidence="4" id="KW-1185">Reference proteome</keyword>
<dbReference type="InterPro" id="IPR007498">
    <property type="entry name" value="PqiA-like"/>
</dbReference>
<feature type="transmembrane region" description="Helical" evidence="2">
    <location>
        <begin position="1169"/>
        <end position="1191"/>
    </location>
</feature>
<dbReference type="Gene3D" id="1.10.150.50">
    <property type="entry name" value="Transcription Factor, Ets-1"/>
    <property type="match status" value="1"/>
</dbReference>
<keyword evidence="2" id="KW-0812">Transmembrane</keyword>
<comment type="caution">
    <text evidence="3">The sequence shown here is derived from an EMBL/GenBank/DDBJ whole genome shotgun (WGS) entry which is preliminary data.</text>
</comment>
<feature type="compositionally biased region" description="Polar residues" evidence="1">
    <location>
        <begin position="1538"/>
        <end position="1548"/>
    </location>
</feature>
<keyword evidence="2" id="KW-0472">Membrane</keyword>
<evidence type="ECO:0000256" key="2">
    <source>
        <dbReference type="SAM" id="Phobius"/>
    </source>
</evidence>
<sequence length="1693" mass="185032">MAPLSGLVRPFVLFSGFSSTAYISSLAWVLLLLLLPLNGFSFATAPNPAIYSVVPSLEAGTRHLADSDCEWNYLQAQCEPIDGASVCCEYRYQWPDMTFSQSCREKVCEAGTLSPTPAPGCGTSDPDDCCGWSFGTDSCVGSVPCSYQYRFGDLTLDQSCRVDPNADDGGDGGGDGGDSSSSSEGALATFLKKFTVAIPDPEPFVLPTGIGSLSTGTIKMTVTDLECKNIYLSTMTAAQEADGGMMYGISGVGATCSGNWAYEYGFMGDDGELNSMLSGQGYLTLVVADTGAGLKLTIQKDSNDYAAEKVTASQCSMDVNIVMLEFGGSLEAWIVDLFTGPIEIFVETSLGNVLCGDPNDPNEKGLVEDALEDAINPLIEDFNSNIAPDFLLNYPNDEPPVEDGLYVQWPYQSWLEMVDTVVDLLGECLPINDMLAIFIGDDGQLSLPLNFTTNVTVPDYADMTIGLTFANASGLNTFSEFDVMEYNVVNRYSLTEKLDLDNFAIALGISIGLEPLQQLEGSIPLDQKFVVGMAVSQLRTNIVNFLAVRADDVKTLHVEQLLDEPMCLMGGLYSANFTDLGVSISLDDFNMQPAQDLDEAALESQIDDFVNVFANVMLDDFQPWVSDFITGTLQGPVKKLVNTELNKLVNSADTTCPGHVEWTSDQYEFLEFDNIVDIMFGGEEEDGEGGSGGGTDIASLIDQDLVDRVLDGFLSPSGINNFADCMVQEVVGGLGSGNENGDVVDISPLEGLRVQVKDVFVEGMDSFYALNFSLVDPYTMNMGVGLGSPDNQFKFGMKVIIKFGEAHDEMDISFAFSDLEVLLKLMMKMEVAPLMNFRLEQLMTNGCLASAMNEVGLKDLQISMGDVEVDIKTVTNSGSTRWLYGGTMVSELLNKIFKAIFVGIVPVANDMVTTLLEGSAETCANGGVAIDDGSAADVGLPSALGWVSFVTLNNLLGLGVFGILVYLYRYRSHSKARKRKLKLAEKAIEAGNFDDAENLLSGMKGPTDWSTALMFHPDISPWMRYGVPVVQFFLLILFVVANLQPGASVDLYLKIAQDPIVIPDLFLFTLAGTISDMLNAGVYFLAIVIILFSGCYPYCKVMTQLVCWVLPTSKLSAKRRESILLFVGAIGKWSLVDTFVLFLMMVAFNMRIALQEGDIKADVFIVTKFGFYGFLFATMASLSMGSVVLWFHRYTTDYVELEEGGPMISLSDMNHRYGKLLVRSTKRGRWAVTIMLTLTAVVCVWGSIIPSFRFNIEGLAGMALELTPNVNPETTYSLISLGLALPYATIDPNDIMLRWCQATYFVFSLVCPLLYLLGLWMLWCKPMTAISQRTWFVMTEVFSEWAAMEVFVISIVACSAQIGQLAYFMVGGACDEIDVIMAEAMKVDREIRNFVTEPTCFGVAAYLEPGAYFLTMGCIVFTIVGRYLQDFCHRGLEARLHESATAREERAMSRRLSEAGGRKTGVRFEDEDDVDKHVHEEERMGVLNRNLFALMSYLDMLEVVNPERNSERITLGFGLGGVDLDGEEEEGLRGGSISPRSRQYSPNLNPIHERESAEVGGEGVEMEQRRTSVARQVVTRLNSKLSEAEEKGEKGAEPMPTMKPNIANCALNSLNCVALAKALEEDLGIPQYKEAFMAEGIDGPVLCALAFDAEMLDDCLKDELGVSSALHRGKIKAFIATKMMQFSESKKSE</sequence>
<feature type="transmembrane region" description="Helical" evidence="2">
    <location>
        <begin position="943"/>
        <end position="968"/>
    </location>
</feature>